<gene>
    <name evidence="1" type="ORF">NYPRO_LOCUS14066</name>
</gene>
<comment type="caution">
    <text evidence="1">The sequence shown here is derived from an EMBL/GenBank/DDBJ whole genome shotgun (WGS) entry which is preliminary data.</text>
</comment>
<dbReference type="EMBL" id="CAJHUB010000751">
    <property type="protein sequence ID" value="CAD7681274.1"/>
    <property type="molecule type" value="Genomic_DNA"/>
</dbReference>
<proteinExistence type="predicted"/>
<reference evidence="1" key="1">
    <citation type="submission" date="2020-12" db="EMBL/GenBank/DDBJ databases">
        <authorList>
            <consortium name="Molecular Ecology Group"/>
        </authorList>
    </citation>
    <scope>NUCLEOTIDE SEQUENCE</scope>
    <source>
        <strain evidence="1">TBG_1078</strain>
    </source>
</reference>
<accession>A0A811Z1C2</accession>
<name>A0A811Z1C2_NYCPR</name>
<dbReference type="AlphaFoldDB" id="A0A811Z1C2"/>
<sequence length="50" mass="5798">MSISLFFYVIFRAKCLIITFSQKKLSTVFVKFLKCLQGEQNCNVKKCIST</sequence>
<protein>
    <submittedName>
        <fullName evidence="1">(raccoon dog) hypothetical protein</fullName>
    </submittedName>
</protein>
<evidence type="ECO:0000313" key="2">
    <source>
        <dbReference type="Proteomes" id="UP000645828"/>
    </source>
</evidence>
<keyword evidence="2" id="KW-1185">Reference proteome</keyword>
<organism evidence="1 2">
    <name type="scientific">Nyctereutes procyonoides</name>
    <name type="common">Raccoon dog</name>
    <name type="synonym">Canis procyonoides</name>
    <dbReference type="NCBI Taxonomy" id="34880"/>
    <lineage>
        <taxon>Eukaryota</taxon>
        <taxon>Metazoa</taxon>
        <taxon>Chordata</taxon>
        <taxon>Craniata</taxon>
        <taxon>Vertebrata</taxon>
        <taxon>Euteleostomi</taxon>
        <taxon>Mammalia</taxon>
        <taxon>Eutheria</taxon>
        <taxon>Laurasiatheria</taxon>
        <taxon>Carnivora</taxon>
        <taxon>Caniformia</taxon>
        <taxon>Canidae</taxon>
        <taxon>Nyctereutes</taxon>
    </lineage>
</organism>
<dbReference type="Proteomes" id="UP000645828">
    <property type="component" value="Unassembled WGS sequence"/>
</dbReference>
<evidence type="ECO:0000313" key="1">
    <source>
        <dbReference type="EMBL" id="CAD7681274.1"/>
    </source>
</evidence>